<reference evidence="1" key="1">
    <citation type="submission" date="2015-04" db="EMBL/GenBank/DDBJ databases">
        <authorList>
            <person name="Syromyatnikov M.Y."/>
            <person name="Popov V.N."/>
        </authorList>
    </citation>
    <scope>NUCLEOTIDE SEQUENCE</scope>
    <source>
        <strain evidence="1">MO-1</strain>
    </source>
</reference>
<name>A0A1S7LLC8_MAGMO</name>
<dbReference type="EMBL" id="LO017727">
    <property type="protein sequence ID" value="CRH07705.1"/>
    <property type="molecule type" value="Genomic_DNA"/>
</dbReference>
<sequence length="95" mass="10312">MLETVNIPWGMQLHVASRHDERLVGLVGLCSMLVVRQQGLTQALDDLQQALPAKPSHGGQPARAQTLCHPLEQQVLRTMLIQANVGAQVDHSMAG</sequence>
<protein>
    <submittedName>
        <fullName evidence="1">Uncharacterized protein</fullName>
    </submittedName>
</protein>
<evidence type="ECO:0000313" key="1">
    <source>
        <dbReference type="EMBL" id="CRH07705.1"/>
    </source>
</evidence>
<accession>A0A1S7LLC8</accession>
<organism evidence="1">
    <name type="scientific">Magnetococcus massalia (strain MO-1)</name>
    <dbReference type="NCBI Taxonomy" id="451514"/>
    <lineage>
        <taxon>Bacteria</taxon>
        <taxon>Pseudomonadati</taxon>
        <taxon>Pseudomonadota</taxon>
        <taxon>Magnetococcia</taxon>
        <taxon>Magnetococcales</taxon>
        <taxon>Magnetococcaceae</taxon>
        <taxon>Magnetococcus</taxon>
    </lineage>
</organism>
<dbReference type="AlphaFoldDB" id="A0A1S7LLC8"/>
<proteinExistence type="predicted"/>
<gene>
    <name evidence="1" type="ORF">MAGMO_3569</name>
</gene>